<keyword evidence="2" id="KW-0732">Signal</keyword>
<comment type="caution">
    <text evidence="3">The sequence shown here is derived from an EMBL/GenBank/DDBJ whole genome shotgun (WGS) entry which is preliminary data.</text>
</comment>
<keyword evidence="4" id="KW-1185">Reference proteome</keyword>
<feature type="coiled-coil region" evidence="1">
    <location>
        <begin position="117"/>
        <end position="144"/>
    </location>
</feature>
<dbReference type="EMBL" id="JADWDJ010000013">
    <property type="protein sequence ID" value="KAG5270817.1"/>
    <property type="molecule type" value="Genomic_DNA"/>
</dbReference>
<organism evidence="3 4">
    <name type="scientific">Alosa alosa</name>
    <name type="common">allis shad</name>
    <dbReference type="NCBI Taxonomy" id="278164"/>
    <lineage>
        <taxon>Eukaryota</taxon>
        <taxon>Metazoa</taxon>
        <taxon>Chordata</taxon>
        <taxon>Craniata</taxon>
        <taxon>Vertebrata</taxon>
        <taxon>Euteleostomi</taxon>
        <taxon>Actinopterygii</taxon>
        <taxon>Neopterygii</taxon>
        <taxon>Teleostei</taxon>
        <taxon>Clupei</taxon>
        <taxon>Clupeiformes</taxon>
        <taxon>Clupeoidei</taxon>
        <taxon>Clupeidae</taxon>
        <taxon>Alosa</taxon>
    </lineage>
</organism>
<accession>A0AAV6GBP5</accession>
<proteinExistence type="predicted"/>
<gene>
    <name evidence="3" type="ORF">AALO_G00172640</name>
</gene>
<dbReference type="AlphaFoldDB" id="A0AAV6GBP5"/>
<evidence type="ECO:0000256" key="1">
    <source>
        <dbReference type="SAM" id="Coils"/>
    </source>
</evidence>
<evidence type="ECO:0000313" key="3">
    <source>
        <dbReference type="EMBL" id="KAG5270817.1"/>
    </source>
</evidence>
<evidence type="ECO:0000256" key="2">
    <source>
        <dbReference type="SAM" id="SignalP"/>
    </source>
</evidence>
<feature type="signal peptide" evidence="2">
    <location>
        <begin position="1"/>
        <end position="19"/>
    </location>
</feature>
<evidence type="ECO:0000313" key="4">
    <source>
        <dbReference type="Proteomes" id="UP000823561"/>
    </source>
</evidence>
<sequence>MRAISALLFLAVALLLVMAYQAARQELGIRTLMTRLNRAKKIVQFNEKEIVATKVNLDALNNRIESLKTNGADMKTQIMEAQKSKEDGEKNLQTCMKVKDDKLNKKKDMTDLLDKMKATQEAERAKAQEEVQKLKQQILDRDKAVCAFLDTTLEEGKKLCGV</sequence>
<name>A0AAV6GBP5_9TELE</name>
<dbReference type="Proteomes" id="UP000823561">
    <property type="component" value="Chromosome 13"/>
</dbReference>
<reference evidence="3" key="1">
    <citation type="submission" date="2020-10" db="EMBL/GenBank/DDBJ databases">
        <title>Chromosome-scale genome assembly of the Allis shad, Alosa alosa.</title>
        <authorList>
            <person name="Margot Z."/>
            <person name="Christophe K."/>
            <person name="Cabau C."/>
            <person name="Louis A."/>
            <person name="Berthelot C."/>
            <person name="Parey E."/>
            <person name="Roest Crollius H."/>
            <person name="Montfort J."/>
            <person name="Robinson-Rechavi M."/>
            <person name="Bucao C."/>
            <person name="Bouchez O."/>
            <person name="Gislard M."/>
            <person name="Lluch J."/>
            <person name="Milhes M."/>
            <person name="Lampietro C."/>
            <person name="Lopez Roques C."/>
            <person name="Donnadieu C."/>
            <person name="Braasch I."/>
            <person name="Desvignes T."/>
            <person name="Postlethwait J."/>
            <person name="Bobe J."/>
            <person name="Guiguen Y."/>
        </authorList>
    </citation>
    <scope>NUCLEOTIDE SEQUENCE</scope>
    <source>
        <strain evidence="3">M-15738</strain>
        <tissue evidence="3">Blood</tissue>
    </source>
</reference>
<feature type="chain" id="PRO_5043551803" evidence="2">
    <location>
        <begin position="20"/>
        <end position="162"/>
    </location>
</feature>
<protein>
    <submittedName>
        <fullName evidence="3">Uncharacterized protein</fullName>
    </submittedName>
</protein>
<feature type="coiled-coil region" evidence="1">
    <location>
        <begin position="50"/>
        <end position="77"/>
    </location>
</feature>
<keyword evidence="1" id="KW-0175">Coiled coil</keyword>